<keyword evidence="6" id="KW-0418">Kinase</keyword>
<evidence type="ECO:0000256" key="8">
    <source>
        <dbReference type="ARBA" id="ARBA00023012"/>
    </source>
</evidence>
<dbReference type="PROSITE" id="PS50109">
    <property type="entry name" value="HIS_KIN"/>
    <property type="match status" value="1"/>
</dbReference>
<evidence type="ECO:0000313" key="11">
    <source>
        <dbReference type="EMBL" id="MFC0477261.1"/>
    </source>
</evidence>
<comment type="catalytic activity">
    <reaction evidence="1">
        <text>ATP + protein L-histidine = ADP + protein N-phospho-L-histidine.</text>
        <dbReference type="EC" id="2.7.13.3"/>
    </reaction>
</comment>
<sequence length="497" mass="56142">MKRHLQNLLLYSLIVVLPTLGGSYIFSQSEKEKNLLEQVQHAEWIASIHKSHWDQFISETVTSIQTLSLTSEIYVNSPEKMAPLLQKAFQTDPRYSGLFLLNEEGRLIVGSNNLLDDNLYKNSYIQEVIRTKDIIISAQVNTLKNNQKVIGLASPVLDEHSQLTFITLALLRVDHVQNIMKILTPETPIVILNQEDQVIIDFDSEHLYKQGGHWVSTPMNQLPWTIKVKVDENAARTNISHLVGTITLFFILTHILFLLVKYILLKRQSIKERKQNEAQKLELVGTLAAGTAHEIRNPLTGINGLIQLLSEKHKGEEDQFYFSVINNEIKRINQIVSEFLILGKPTAMKNEPIDIKMIIQELQPLISSEANLNNVICHYSFPEEPVVVSCTKDQMKQVILNITRNAFESMPTGGTLGIRISKEREKCVLTISDSGVGIGKDKLEKIFHPFYTSKASGTGLGLVVCKRIVQSFHGEIDITSIENKGTTVLVTFPLMRK</sequence>
<evidence type="ECO:0000256" key="7">
    <source>
        <dbReference type="ARBA" id="ARBA00022840"/>
    </source>
</evidence>
<keyword evidence="9" id="KW-0812">Transmembrane</keyword>
<protein>
    <recommendedName>
        <fullName evidence="2">histidine kinase</fullName>
        <ecNumber evidence="2">2.7.13.3</ecNumber>
    </recommendedName>
</protein>
<keyword evidence="9" id="KW-1133">Transmembrane helix</keyword>
<dbReference type="InterPro" id="IPR036890">
    <property type="entry name" value="HATPase_C_sf"/>
</dbReference>
<dbReference type="Pfam" id="PF00512">
    <property type="entry name" value="HisKA"/>
    <property type="match status" value="1"/>
</dbReference>
<dbReference type="InterPro" id="IPR004358">
    <property type="entry name" value="Sig_transdc_His_kin-like_C"/>
</dbReference>
<dbReference type="PANTHER" id="PTHR43065:SF10">
    <property type="entry name" value="PEROXIDE STRESS-ACTIVATED HISTIDINE KINASE MAK3"/>
    <property type="match status" value="1"/>
</dbReference>
<dbReference type="SUPFAM" id="SSF47384">
    <property type="entry name" value="Homodimeric domain of signal transducing histidine kinase"/>
    <property type="match status" value="1"/>
</dbReference>
<dbReference type="SMART" id="SM00388">
    <property type="entry name" value="HisKA"/>
    <property type="match status" value="1"/>
</dbReference>
<keyword evidence="3" id="KW-0597">Phosphoprotein</keyword>
<evidence type="ECO:0000313" key="12">
    <source>
        <dbReference type="Proteomes" id="UP001589738"/>
    </source>
</evidence>
<name>A0ABV6KVA6_9BACI</name>
<evidence type="ECO:0000256" key="4">
    <source>
        <dbReference type="ARBA" id="ARBA00022679"/>
    </source>
</evidence>
<keyword evidence="7 11" id="KW-0067">ATP-binding</keyword>
<evidence type="ECO:0000259" key="10">
    <source>
        <dbReference type="PROSITE" id="PS50109"/>
    </source>
</evidence>
<dbReference type="CDD" id="cd00082">
    <property type="entry name" value="HisKA"/>
    <property type="match status" value="1"/>
</dbReference>
<feature type="transmembrane region" description="Helical" evidence="9">
    <location>
        <begin position="242"/>
        <end position="264"/>
    </location>
</feature>
<keyword evidence="5" id="KW-0547">Nucleotide-binding</keyword>
<dbReference type="RefSeq" id="WP_160549480.1">
    <property type="nucleotide sequence ID" value="NZ_JBHLUU010000119.1"/>
</dbReference>
<keyword evidence="8" id="KW-0902">Two-component regulatory system</keyword>
<dbReference type="SMART" id="SM00387">
    <property type="entry name" value="HATPase_c"/>
    <property type="match status" value="1"/>
</dbReference>
<dbReference type="Pfam" id="PF02518">
    <property type="entry name" value="HATPase_c"/>
    <property type="match status" value="1"/>
</dbReference>
<feature type="domain" description="Histidine kinase" evidence="10">
    <location>
        <begin position="290"/>
        <end position="496"/>
    </location>
</feature>
<gene>
    <name evidence="11" type="ORF">ACFFHF_18845</name>
</gene>
<dbReference type="EMBL" id="JBHLUU010000119">
    <property type="protein sequence ID" value="MFC0477261.1"/>
    <property type="molecule type" value="Genomic_DNA"/>
</dbReference>
<dbReference type="EC" id="2.7.13.3" evidence="2"/>
<dbReference type="InterPro" id="IPR003661">
    <property type="entry name" value="HisK_dim/P_dom"/>
</dbReference>
<dbReference type="PANTHER" id="PTHR43065">
    <property type="entry name" value="SENSOR HISTIDINE KINASE"/>
    <property type="match status" value="1"/>
</dbReference>
<dbReference type="SUPFAM" id="SSF55874">
    <property type="entry name" value="ATPase domain of HSP90 chaperone/DNA topoisomerase II/histidine kinase"/>
    <property type="match status" value="1"/>
</dbReference>
<accession>A0ABV6KVA6</accession>
<dbReference type="InterPro" id="IPR036097">
    <property type="entry name" value="HisK_dim/P_sf"/>
</dbReference>
<dbReference type="InterPro" id="IPR003594">
    <property type="entry name" value="HATPase_dom"/>
</dbReference>
<evidence type="ECO:0000256" key="3">
    <source>
        <dbReference type="ARBA" id="ARBA00022553"/>
    </source>
</evidence>
<keyword evidence="4" id="KW-0808">Transferase</keyword>
<proteinExistence type="predicted"/>
<comment type="caution">
    <text evidence="11">The sequence shown here is derived from an EMBL/GenBank/DDBJ whole genome shotgun (WGS) entry which is preliminary data.</text>
</comment>
<keyword evidence="12" id="KW-1185">Reference proteome</keyword>
<dbReference type="PRINTS" id="PR00344">
    <property type="entry name" value="BCTRLSENSOR"/>
</dbReference>
<dbReference type="Gene3D" id="3.30.565.10">
    <property type="entry name" value="Histidine kinase-like ATPase, C-terminal domain"/>
    <property type="match status" value="1"/>
</dbReference>
<dbReference type="Gene3D" id="3.30.450.20">
    <property type="entry name" value="PAS domain"/>
    <property type="match status" value="2"/>
</dbReference>
<dbReference type="Gene3D" id="1.10.287.130">
    <property type="match status" value="1"/>
</dbReference>
<reference evidence="11 12" key="1">
    <citation type="submission" date="2024-09" db="EMBL/GenBank/DDBJ databases">
        <authorList>
            <person name="Sun Q."/>
            <person name="Mori K."/>
        </authorList>
    </citation>
    <scope>NUCLEOTIDE SEQUENCE [LARGE SCALE GENOMIC DNA]</scope>
    <source>
        <strain evidence="11 12">CGMCC 1.9126</strain>
    </source>
</reference>
<evidence type="ECO:0000256" key="1">
    <source>
        <dbReference type="ARBA" id="ARBA00000085"/>
    </source>
</evidence>
<evidence type="ECO:0000256" key="2">
    <source>
        <dbReference type="ARBA" id="ARBA00012438"/>
    </source>
</evidence>
<evidence type="ECO:0000256" key="5">
    <source>
        <dbReference type="ARBA" id="ARBA00022741"/>
    </source>
</evidence>
<dbReference type="GO" id="GO:0005524">
    <property type="term" value="F:ATP binding"/>
    <property type="evidence" value="ECO:0007669"/>
    <property type="project" value="UniProtKB-KW"/>
</dbReference>
<organism evidence="11 12">
    <name type="scientific">Robertmurraya beringensis</name>
    <dbReference type="NCBI Taxonomy" id="641660"/>
    <lineage>
        <taxon>Bacteria</taxon>
        <taxon>Bacillati</taxon>
        <taxon>Bacillota</taxon>
        <taxon>Bacilli</taxon>
        <taxon>Bacillales</taxon>
        <taxon>Bacillaceae</taxon>
        <taxon>Robertmurraya</taxon>
    </lineage>
</organism>
<dbReference type="InterPro" id="IPR005467">
    <property type="entry name" value="His_kinase_dom"/>
</dbReference>
<evidence type="ECO:0000256" key="9">
    <source>
        <dbReference type="SAM" id="Phobius"/>
    </source>
</evidence>
<evidence type="ECO:0000256" key="6">
    <source>
        <dbReference type="ARBA" id="ARBA00022777"/>
    </source>
</evidence>
<dbReference type="Proteomes" id="UP001589738">
    <property type="component" value="Unassembled WGS sequence"/>
</dbReference>
<keyword evidence="9" id="KW-0472">Membrane</keyword>